<accession>A0ABD3PXS0</accession>
<comment type="caution">
    <text evidence="2">The sequence shown here is derived from an EMBL/GenBank/DDBJ whole genome shotgun (WGS) entry which is preliminary data.</text>
</comment>
<evidence type="ECO:0000256" key="1">
    <source>
        <dbReference type="SAM" id="MobiDB-lite"/>
    </source>
</evidence>
<feature type="region of interest" description="Disordered" evidence="1">
    <location>
        <begin position="275"/>
        <end position="297"/>
    </location>
</feature>
<name>A0ABD3PXS0_9STRA</name>
<feature type="region of interest" description="Disordered" evidence="1">
    <location>
        <begin position="224"/>
        <end position="244"/>
    </location>
</feature>
<dbReference type="EMBL" id="JABMIG020000105">
    <property type="protein sequence ID" value="KAL3792121.1"/>
    <property type="molecule type" value="Genomic_DNA"/>
</dbReference>
<proteinExistence type="predicted"/>
<sequence length="403" mass="45364">MKKDEVLLTKVEEGFAERKEENGVMEGDASNHTNESGVFNDIDEAAGVPCKNEDDEKLHEVFNDSLRVDGDIFDNVVYDKPASDTLWPDEGLHLSPPQETGTTKRTKPELRVDTGNYTPLPHRKNPYVHLKDESTQSFESENQHSSIEVHAKNNAKTTSVNDIFRTSPMSPPMVFGTLGNGTLSQESSLTDRDSDNQFLLGESSSIKSGVSSLKEKKYGLHKSPLKETKALSAEKPRREQKLTEEHRCPQFLPSLTYSTMQDSDELVGLLKEKESPVERRTGVSRTRFSHGGTPNKTFKQWKNPKGVRLSFGKTESYDEAGYGELSNYEKIEKADSFVTQDEDRHLLQGPTYVFTQHSCSFSPSATDSRSLRGALVTHKPKFHKRVLSKFVFKGKKQTSRKRT</sequence>
<dbReference type="Proteomes" id="UP001516023">
    <property type="component" value="Unassembled WGS sequence"/>
</dbReference>
<organism evidence="2 3">
    <name type="scientific">Cyclotella cryptica</name>
    <dbReference type="NCBI Taxonomy" id="29204"/>
    <lineage>
        <taxon>Eukaryota</taxon>
        <taxon>Sar</taxon>
        <taxon>Stramenopiles</taxon>
        <taxon>Ochrophyta</taxon>
        <taxon>Bacillariophyta</taxon>
        <taxon>Coscinodiscophyceae</taxon>
        <taxon>Thalassiosirophycidae</taxon>
        <taxon>Stephanodiscales</taxon>
        <taxon>Stephanodiscaceae</taxon>
        <taxon>Cyclotella</taxon>
    </lineage>
</organism>
<evidence type="ECO:0000313" key="3">
    <source>
        <dbReference type="Proteomes" id="UP001516023"/>
    </source>
</evidence>
<feature type="compositionally biased region" description="Basic and acidic residues" evidence="1">
    <location>
        <begin position="13"/>
        <end position="22"/>
    </location>
</feature>
<keyword evidence="3" id="KW-1185">Reference proteome</keyword>
<feature type="region of interest" description="Disordered" evidence="1">
    <location>
        <begin position="13"/>
        <end position="41"/>
    </location>
</feature>
<feature type="region of interest" description="Disordered" evidence="1">
    <location>
        <begin position="83"/>
        <end position="154"/>
    </location>
</feature>
<feature type="compositionally biased region" description="Polar residues" evidence="1">
    <location>
        <begin position="135"/>
        <end position="146"/>
    </location>
</feature>
<protein>
    <submittedName>
        <fullName evidence="2">Uncharacterized protein</fullName>
    </submittedName>
</protein>
<dbReference type="AlphaFoldDB" id="A0ABD3PXS0"/>
<reference evidence="2 3" key="1">
    <citation type="journal article" date="2020" name="G3 (Bethesda)">
        <title>Improved Reference Genome for Cyclotella cryptica CCMP332, a Model for Cell Wall Morphogenesis, Salinity Adaptation, and Lipid Production in Diatoms (Bacillariophyta).</title>
        <authorList>
            <person name="Roberts W.R."/>
            <person name="Downey K.M."/>
            <person name="Ruck E.C."/>
            <person name="Traller J.C."/>
            <person name="Alverson A.J."/>
        </authorList>
    </citation>
    <scope>NUCLEOTIDE SEQUENCE [LARGE SCALE GENOMIC DNA]</scope>
    <source>
        <strain evidence="2 3">CCMP332</strain>
    </source>
</reference>
<evidence type="ECO:0000313" key="2">
    <source>
        <dbReference type="EMBL" id="KAL3792121.1"/>
    </source>
</evidence>
<gene>
    <name evidence="2" type="ORF">HJC23_013395</name>
</gene>